<dbReference type="Proteomes" id="UP001174909">
    <property type="component" value="Unassembled WGS sequence"/>
</dbReference>
<protein>
    <submittedName>
        <fullName evidence="2">Uncharacterized protein</fullName>
    </submittedName>
</protein>
<comment type="caution">
    <text evidence="2">The sequence shown here is derived from an EMBL/GenBank/DDBJ whole genome shotgun (WGS) entry which is preliminary data.</text>
</comment>
<feature type="chain" id="PRO_5041322274" evidence="1">
    <location>
        <begin position="25"/>
        <end position="234"/>
    </location>
</feature>
<accession>A0AA35W601</accession>
<organism evidence="2 3">
    <name type="scientific">Geodia barretti</name>
    <name type="common">Barrett's horny sponge</name>
    <dbReference type="NCBI Taxonomy" id="519541"/>
    <lineage>
        <taxon>Eukaryota</taxon>
        <taxon>Metazoa</taxon>
        <taxon>Porifera</taxon>
        <taxon>Demospongiae</taxon>
        <taxon>Heteroscleromorpha</taxon>
        <taxon>Tetractinellida</taxon>
        <taxon>Astrophorina</taxon>
        <taxon>Geodiidae</taxon>
        <taxon>Geodia</taxon>
    </lineage>
</organism>
<feature type="signal peptide" evidence="1">
    <location>
        <begin position="1"/>
        <end position="24"/>
    </location>
</feature>
<evidence type="ECO:0000313" key="3">
    <source>
        <dbReference type="Proteomes" id="UP001174909"/>
    </source>
</evidence>
<name>A0AA35W601_GEOBA</name>
<keyword evidence="3" id="KW-1185">Reference proteome</keyword>
<keyword evidence="1" id="KW-0732">Signal</keyword>
<reference evidence="2" key="1">
    <citation type="submission" date="2023-03" db="EMBL/GenBank/DDBJ databases">
        <authorList>
            <person name="Steffen K."/>
            <person name="Cardenas P."/>
        </authorList>
    </citation>
    <scope>NUCLEOTIDE SEQUENCE</scope>
</reference>
<evidence type="ECO:0000256" key="1">
    <source>
        <dbReference type="SAM" id="SignalP"/>
    </source>
</evidence>
<proteinExistence type="predicted"/>
<evidence type="ECO:0000313" key="2">
    <source>
        <dbReference type="EMBL" id="CAI8009428.1"/>
    </source>
</evidence>
<dbReference type="EMBL" id="CASHTH010000959">
    <property type="protein sequence ID" value="CAI8009428.1"/>
    <property type="molecule type" value="Genomic_DNA"/>
</dbReference>
<sequence length="234" mass="25888">MPCPVHRSSSLLTWWSSLTWPATCSPGHALFSSSLHPFYFTPNAVHFAALDSLTDFTSKPDMNVMMKVVDLAGAPSEFTHYVYWKRQRMIKGWGMVREENPKLGAGRVVDQMAPWESFQVLGPHSGVNICDTNSIKRCCRLEGHSFAEFTNSSLDSVPASSTSSTVAILKPMTSCPTSPERFLICRGFTGCKTILIEMLLEVNSHMTELNSSVNSQLDVLEIVPMQQLLGALLV</sequence>
<dbReference type="Gene3D" id="3.40.50.12760">
    <property type="match status" value="1"/>
</dbReference>
<dbReference type="AlphaFoldDB" id="A0AA35W601"/>
<gene>
    <name evidence="2" type="ORF">GBAR_LOCUS6328</name>
</gene>